<organism evidence="3 4">
    <name type="scientific">Leptobacterium flavescens</name>
    <dbReference type="NCBI Taxonomy" id="472055"/>
    <lineage>
        <taxon>Bacteria</taxon>
        <taxon>Pseudomonadati</taxon>
        <taxon>Bacteroidota</taxon>
        <taxon>Flavobacteriia</taxon>
        <taxon>Flavobacteriales</taxon>
        <taxon>Flavobacteriaceae</taxon>
        <taxon>Leptobacterium</taxon>
    </lineage>
</organism>
<feature type="transmembrane region" description="Helical" evidence="1">
    <location>
        <begin position="12"/>
        <end position="33"/>
    </location>
</feature>
<keyword evidence="4" id="KW-1185">Reference proteome</keyword>
<accession>A0A6P0US22</accession>
<dbReference type="InterPro" id="IPR036890">
    <property type="entry name" value="HATPase_C_sf"/>
</dbReference>
<feature type="transmembrane region" description="Helical" evidence="1">
    <location>
        <begin position="39"/>
        <end position="58"/>
    </location>
</feature>
<dbReference type="Gene3D" id="3.30.565.10">
    <property type="entry name" value="Histidine kinase-like ATPase, C-terminal domain"/>
    <property type="match status" value="1"/>
</dbReference>
<dbReference type="PANTHER" id="PTHR34220:SF7">
    <property type="entry name" value="SENSOR HISTIDINE KINASE YPDA"/>
    <property type="match status" value="1"/>
</dbReference>
<evidence type="ECO:0000313" key="3">
    <source>
        <dbReference type="EMBL" id="NER13176.1"/>
    </source>
</evidence>
<evidence type="ECO:0000259" key="2">
    <source>
        <dbReference type="Pfam" id="PF06580"/>
    </source>
</evidence>
<feature type="domain" description="Signal transduction histidine kinase internal region" evidence="2">
    <location>
        <begin position="140"/>
        <end position="216"/>
    </location>
</feature>
<dbReference type="InterPro" id="IPR010559">
    <property type="entry name" value="Sig_transdc_His_kin_internal"/>
</dbReference>
<dbReference type="GO" id="GO:0016020">
    <property type="term" value="C:membrane"/>
    <property type="evidence" value="ECO:0007669"/>
    <property type="project" value="InterPro"/>
</dbReference>
<dbReference type="EMBL" id="JAABOO010000001">
    <property type="protein sequence ID" value="NER13176.1"/>
    <property type="molecule type" value="Genomic_DNA"/>
</dbReference>
<gene>
    <name evidence="3" type="ORF">GWK08_06980</name>
</gene>
<protein>
    <recommendedName>
        <fullName evidence="2">Signal transduction histidine kinase internal region domain-containing protein</fullName>
    </recommendedName>
</protein>
<dbReference type="GO" id="GO:0000155">
    <property type="term" value="F:phosphorelay sensor kinase activity"/>
    <property type="evidence" value="ECO:0007669"/>
    <property type="project" value="InterPro"/>
</dbReference>
<comment type="caution">
    <text evidence="3">The sequence shown here is derived from an EMBL/GenBank/DDBJ whole genome shotgun (WGS) entry which is preliminary data.</text>
</comment>
<dbReference type="InterPro" id="IPR050640">
    <property type="entry name" value="Bact_2-comp_sensor_kinase"/>
</dbReference>
<feature type="transmembrane region" description="Helical" evidence="1">
    <location>
        <begin position="103"/>
        <end position="124"/>
    </location>
</feature>
<evidence type="ECO:0000313" key="4">
    <source>
        <dbReference type="Proteomes" id="UP000468581"/>
    </source>
</evidence>
<dbReference type="PANTHER" id="PTHR34220">
    <property type="entry name" value="SENSOR HISTIDINE KINASE YPDA"/>
    <property type="match status" value="1"/>
</dbReference>
<reference evidence="3 4" key="1">
    <citation type="submission" date="2020-01" db="EMBL/GenBank/DDBJ databases">
        <title>Leptobacterium flavescens.</title>
        <authorList>
            <person name="Wang G."/>
        </authorList>
    </citation>
    <scope>NUCLEOTIDE SEQUENCE [LARGE SCALE GENOMIC DNA]</scope>
    <source>
        <strain evidence="3 4">KCTC 22160</strain>
    </source>
</reference>
<proteinExistence type="predicted"/>
<feature type="transmembrane region" description="Helical" evidence="1">
    <location>
        <begin position="70"/>
        <end position="91"/>
    </location>
</feature>
<dbReference type="Proteomes" id="UP000468581">
    <property type="component" value="Unassembled WGS sequence"/>
</dbReference>
<dbReference type="Pfam" id="PF06580">
    <property type="entry name" value="His_kinase"/>
    <property type="match status" value="1"/>
</dbReference>
<name>A0A6P0US22_9FLAO</name>
<keyword evidence="1" id="KW-0472">Membrane</keyword>
<dbReference type="AlphaFoldDB" id="A0A6P0US22"/>
<keyword evidence="1" id="KW-0812">Transmembrane</keyword>
<dbReference type="RefSeq" id="WP_163606173.1">
    <property type="nucleotide sequence ID" value="NZ_JAABOO010000001.1"/>
</dbReference>
<keyword evidence="1" id="KW-1133">Transmembrane helix</keyword>
<sequence>MKFLSHTISRILIHLLFWLLFVFISLYVFSDYYWAENPFLQFLFILIAIVYLNNRFLLPFFMRKKLYIPYVLIIGLIAFYATQLYCNYFTQCGCTVMTCMSNYLWQTLVPLIFFSFNWMLFRYLEKHEEVELAKKENTEMELKLLKSQIDPHVLFNNLNTIYSFSLEKPDKVPELVLMLSDNLKHMLYESNTQTVALEKEIDFIDNYIAFQKLRTEGVKEVVYNKQIGPNAFKIAPLILISCIENAFKHSSANSTIKIDLFLEGNILNCTCENSCDPNPEETDRNKIGLENLKKRLSLLYKDKHRFEISKSEDLFRTSLSIDLV</sequence>
<evidence type="ECO:0000256" key="1">
    <source>
        <dbReference type="SAM" id="Phobius"/>
    </source>
</evidence>